<dbReference type="Proteomes" id="UP000800200">
    <property type="component" value="Unassembled WGS sequence"/>
</dbReference>
<organism evidence="3 4">
    <name type="scientific">Zopfia rhizophila CBS 207.26</name>
    <dbReference type="NCBI Taxonomy" id="1314779"/>
    <lineage>
        <taxon>Eukaryota</taxon>
        <taxon>Fungi</taxon>
        <taxon>Dikarya</taxon>
        <taxon>Ascomycota</taxon>
        <taxon>Pezizomycotina</taxon>
        <taxon>Dothideomycetes</taxon>
        <taxon>Dothideomycetes incertae sedis</taxon>
        <taxon>Zopfiaceae</taxon>
        <taxon>Zopfia</taxon>
    </lineage>
</organism>
<dbReference type="AlphaFoldDB" id="A0A6A6E9M1"/>
<accession>A0A6A6E9M1</accession>
<feature type="domain" description="Peptidase S53 activation" evidence="2">
    <location>
        <begin position="40"/>
        <end position="93"/>
    </location>
</feature>
<keyword evidence="4" id="KW-1185">Reference proteome</keyword>
<dbReference type="InterPro" id="IPR050819">
    <property type="entry name" value="Tripeptidyl-peptidase_I"/>
</dbReference>
<proteinExistence type="predicted"/>
<protein>
    <recommendedName>
        <fullName evidence="2">Peptidase S53 activation domain-containing protein</fullName>
    </recommendedName>
</protein>
<dbReference type="PANTHER" id="PTHR14218">
    <property type="entry name" value="PROTEASE S8 TRIPEPTIDYL PEPTIDASE I CLN2"/>
    <property type="match status" value="1"/>
</dbReference>
<dbReference type="OrthoDB" id="409122at2759"/>
<evidence type="ECO:0000313" key="3">
    <source>
        <dbReference type="EMBL" id="KAF2187833.1"/>
    </source>
</evidence>
<reference evidence="3" key="1">
    <citation type="journal article" date="2020" name="Stud. Mycol.">
        <title>101 Dothideomycetes genomes: a test case for predicting lifestyles and emergence of pathogens.</title>
        <authorList>
            <person name="Haridas S."/>
            <person name="Albert R."/>
            <person name="Binder M."/>
            <person name="Bloem J."/>
            <person name="Labutti K."/>
            <person name="Salamov A."/>
            <person name="Andreopoulos B."/>
            <person name="Baker S."/>
            <person name="Barry K."/>
            <person name="Bills G."/>
            <person name="Bluhm B."/>
            <person name="Cannon C."/>
            <person name="Castanera R."/>
            <person name="Culley D."/>
            <person name="Daum C."/>
            <person name="Ezra D."/>
            <person name="Gonzalez J."/>
            <person name="Henrissat B."/>
            <person name="Kuo A."/>
            <person name="Liang C."/>
            <person name="Lipzen A."/>
            <person name="Lutzoni F."/>
            <person name="Magnuson J."/>
            <person name="Mondo S."/>
            <person name="Nolan M."/>
            <person name="Ohm R."/>
            <person name="Pangilinan J."/>
            <person name="Park H.-J."/>
            <person name="Ramirez L."/>
            <person name="Alfaro M."/>
            <person name="Sun H."/>
            <person name="Tritt A."/>
            <person name="Yoshinaga Y."/>
            <person name="Zwiers L.-H."/>
            <person name="Turgeon B."/>
            <person name="Goodwin S."/>
            <person name="Spatafora J."/>
            <person name="Crous P."/>
            <person name="Grigoriev I."/>
        </authorList>
    </citation>
    <scope>NUCLEOTIDE SEQUENCE</scope>
    <source>
        <strain evidence="3">CBS 207.26</strain>
    </source>
</reference>
<feature type="region of interest" description="Disordered" evidence="1">
    <location>
        <begin position="116"/>
        <end position="142"/>
    </location>
</feature>
<dbReference type="SUPFAM" id="SSF54897">
    <property type="entry name" value="Protease propeptides/inhibitors"/>
    <property type="match status" value="1"/>
</dbReference>
<evidence type="ECO:0000259" key="2">
    <source>
        <dbReference type="Pfam" id="PF09286"/>
    </source>
</evidence>
<dbReference type="EMBL" id="ML994626">
    <property type="protein sequence ID" value="KAF2187833.1"/>
    <property type="molecule type" value="Genomic_DNA"/>
</dbReference>
<dbReference type="InterPro" id="IPR015366">
    <property type="entry name" value="S53_propep"/>
</dbReference>
<evidence type="ECO:0000313" key="4">
    <source>
        <dbReference type="Proteomes" id="UP000800200"/>
    </source>
</evidence>
<sequence length="189" mass="21268">MDLSAVLPAQVGLSQRKMHRAHEFLDSVSNPSSKDEGALNTLEFDLPVADAERLLKTEYFVYEHDESGYAHFACDEYYVAAHISEHINIITSTLRWDIIPYHYISRRNVLNLADPVMGSHPNREKSHGTRKPTAHTGNTNSLQNCLNEKTPAYLRALYNIPEPTDTPSKGNSFGVVEYNSSTHIPLDLD</sequence>
<dbReference type="GO" id="GO:0004175">
    <property type="term" value="F:endopeptidase activity"/>
    <property type="evidence" value="ECO:0007669"/>
    <property type="project" value="TreeGrafter"/>
</dbReference>
<dbReference type="GO" id="GO:0008240">
    <property type="term" value="F:tripeptidyl-peptidase activity"/>
    <property type="evidence" value="ECO:0007669"/>
    <property type="project" value="TreeGrafter"/>
</dbReference>
<dbReference type="GO" id="GO:0006508">
    <property type="term" value="P:proteolysis"/>
    <property type="evidence" value="ECO:0007669"/>
    <property type="project" value="TreeGrafter"/>
</dbReference>
<gene>
    <name evidence="3" type="ORF">K469DRAFT_685703</name>
</gene>
<dbReference type="Pfam" id="PF09286">
    <property type="entry name" value="Pro-kuma_activ"/>
    <property type="match status" value="1"/>
</dbReference>
<name>A0A6A6E9M1_9PEZI</name>
<dbReference type="PANTHER" id="PTHR14218:SF19">
    <property type="entry name" value="SERINE PROTEASE AORO, PUTATIVE (AFU_ORTHOLOGUE AFUA_6G10250)-RELATED"/>
    <property type="match status" value="1"/>
</dbReference>
<evidence type="ECO:0000256" key="1">
    <source>
        <dbReference type="SAM" id="MobiDB-lite"/>
    </source>
</evidence>